<reference evidence="1" key="1">
    <citation type="submission" date="2023-10" db="EMBL/GenBank/DDBJ databases">
        <title>Genome sequence of Blautia coccoides DSM 935.</title>
        <authorList>
            <person name="Boeer T."/>
            <person name="Bengelsdorf F.R."/>
            <person name="Daniel R."/>
            <person name="Poehlein A."/>
        </authorList>
    </citation>
    <scope>NUCLEOTIDE SEQUENCE [LARGE SCALE GENOMIC DNA]</scope>
    <source>
        <strain evidence="1">DSM 935</strain>
    </source>
</reference>
<accession>A0ABZ0U803</accession>
<dbReference type="Proteomes" id="UP001325248">
    <property type="component" value="Chromosome"/>
</dbReference>
<dbReference type="Gene3D" id="1.10.10.10">
    <property type="entry name" value="Winged helix-like DNA-binding domain superfamily/Winged helix DNA-binding domain"/>
    <property type="match status" value="1"/>
</dbReference>
<dbReference type="NCBIfam" id="TIGR02937">
    <property type="entry name" value="sigma70-ECF"/>
    <property type="match status" value="1"/>
</dbReference>
<keyword evidence="2" id="KW-1185">Reference proteome</keyword>
<dbReference type="InterPro" id="IPR016032">
    <property type="entry name" value="Sig_transdc_resp-reg_C-effctor"/>
</dbReference>
<sequence length="178" mass="21318">MIHLSALTMEQKEYAAEHHNLVYRFLRLNRLDESEFYDVVIFGYLKAVREYLEKPELSRFKFSTIAWRKMKDCVIQEYIYQNRSKRRANMAEYHEDLESNSLDTFLPDRMSMIAETMDNQTLLVNLLALLSPKEKTIVHLKAQGYTYREIAKLCSMTPYVVNHCFYNMRKRLREIALI</sequence>
<organism evidence="1 2">
    <name type="scientific">Blautia producta</name>
    <dbReference type="NCBI Taxonomy" id="33035"/>
    <lineage>
        <taxon>Bacteria</taxon>
        <taxon>Bacillati</taxon>
        <taxon>Bacillota</taxon>
        <taxon>Clostridia</taxon>
        <taxon>Lachnospirales</taxon>
        <taxon>Lachnospiraceae</taxon>
        <taxon>Blautia</taxon>
    </lineage>
</organism>
<proteinExistence type="predicted"/>
<dbReference type="SUPFAM" id="SSF46894">
    <property type="entry name" value="C-terminal effector domain of the bipartite response regulators"/>
    <property type="match status" value="1"/>
</dbReference>
<gene>
    <name evidence="1" type="ORF">BLCOC_07000</name>
</gene>
<evidence type="ECO:0008006" key="3">
    <source>
        <dbReference type="Google" id="ProtNLM"/>
    </source>
</evidence>
<protein>
    <recommendedName>
        <fullName evidence="3">RNA polymerase sigma-70 factor (ECF subfamily)</fullName>
    </recommendedName>
</protein>
<dbReference type="InterPro" id="IPR036388">
    <property type="entry name" value="WH-like_DNA-bd_sf"/>
</dbReference>
<evidence type="ECO:0000313" key="1">
    <source>
        <dbReference type="EMBL" id="WPX72364.1"/>
    </source>
</evidence>
<dbReference type="InterPro" id="IPR014284">
    <property type="entry name" value="RNA_pol_sigma-70_dom"/>
</dbReference>
<dbReference type="EMBL" id="CP136422">
    <property type="protein sequence ID" value="WPX72364.1"/>
    <property type="molecule type" value="Genomic_DNA"/>
</dbReference>
<evidence type="ECO:0000313" key="2">
    <source>
        <dbReference type="Proteomes" id="UP001325248"/>
    </source>
</evidence>
<name>A0ABZ0U803_9FIRM</name>